<dbReference type="RefSeq" id="XP_014151069.1">
    <property type="nucleotide sequence ID" value="XM_014295594.1"/>
</dbReference>
<keyword evidence="3" id="KW-1185">Reference proteome</keyword>
<dbReference type="AlphaFoldDB" id="A0A0L0FK67"/>
<protein>
    <submittedName>
        <fullName evidence="2">Uncharacterized protein</fullName>
    </submittedName>
</protein>
<organism evidence="2 3">
    <name type="scientific">Sphaeroforma arctica JP610</name>
    <dbReference type="NCBI Taxonomy" id="667725"/>
    <lineage>
        <taxon>Eukaryota</taxon>
        <taxon>Ichthyosporea</taxon>
        <taxon>Ichthyophonida</taxon>
        <taxon>Sphaeroforma</taxon>
    </lineage>
</organism>
<proteinExistence type="predicted"/>
<feature type="non-terminal residue" evidence="2">
    <location>
        <position position="144"/>
    </location>
</feature>
<reference evidence="2 3" key="1">
    <citation type="submission" date="2011-02" db="EMBL/GenBank/DDBJ databases">
        <title>The Genome Sequence of Sphaeroforma arctica JP610.</title>
        <authorList>
            <consortium name="The Broad Institute Genome Sequencing Platform"/>
            <person name="Russ C."/>
            <person name="Cuomo C."/>
            <person name="Young S.K."/>
            <person name="Zeng Q."/>
            <person name="Gargeya S."/>
            <person name="Alvarado L."/>
            <person name="Berlin A."/>
            <person name="Chapman S.B."/>
            <person name="Chen Z."/>
            <person name="Freedman E."/>
            <person name="Gellesch M."/>
            <person name="Goldberg J."/>
            <person name="Griggs A."/>
            <person name="Gujja S."/>
            <person name="Heilman E."/>
            <person name="Heiman D."/>
            <person name="Howarth C."/>
            <person name="Mehta T."/>
            <person name="Neiman D."/>
            <person name="Pearson M."/>
            <person name="Roberts A."/>
            <person name="Saif S."/>
            <person name="Shea T."/>
            <person name="Shenoy N."/>
            <person name="Sisk P."/>
            <person name="Stolte C."/>
            <person name="Sykes S."/>
            <person name="White J."/>
            <person name="Yandava C."/>
            <person name="Burger G."/>
            <person name="Gray M.W."/>
            <person name="Holland P.W.H."/>
            <person name="King N."/>
            <person name="Lang F.B.F."/>
            <person name="Roger A.J."/>
            <person name="Ruiz-Trillo I."/>
            <person name="Haas B."/>
            <person name="Nusbaum C."/>
            <person name="Birren B."/>
        </authorList>
    </citation>
    <scope>NUCLEOTIDE SEQUENCE [LARGE SCALE GENOMIC DNA]</scope>
    <source>
        <strain evidence="2 3">JP610</strain>
    </source>
</reference>
<feature type="compositionally biased region" description="Basic and acidic residues" evidence="1">
    <location>
        <begin position="28"/>
        <end position="39"/>
    </location>
</feature>
<dbReference type="EMBL" id="KQ242818">
    <property type="protein sequence ID" value="KNC77167.1"/>
    <property type="molecule type" value="Genomic_DNA"/>
</dbReference>
<gene>
    <name evidence="2" type="ORF">SARC_10365</name>
</gene>
<name>A0A0L0FK67_9EUKA</name>
<sequence length="144" mass="15305">MEGLRAIHTHEERSDEDESTLSFAQADGMHDDYSVRTDKTGLGLRHSANMAGAERRASTSSTINTNTNTNANANVITNTNTNTNPNTSAGFDSVQGQHDSLTLARSGSGSFASPQAPRHRHSGGVTMSQDSRDGLSSSGHWSVM</sequence>
<evidence type="ECO:0000313" key="3">
    <source>
        <dbReference type="Proteomes" id="UP000054560"/>
    </source>
</evidence>
<feature type="compositionally biased region" description="Polar residues" evidence="1">
    <location>
        <begin position="125"/>
        <end position="144"/>
    </location>
</feature>
<feature type="compositionally biased region" description="Low complexity" evidence="1">
    <location>
        <begin position="58"/>
        <end position="89"/>
    </location>
</feature>
<accession>A0A0L0FK67</accession>
<feature type="region of interest" description="Disordered" evidence="1">
    <location>
        <begin position="1"/>
        <end position="20"/>
    </location>
</feature>
<evidence type="ECO:0000256" key="1">
    <source>
        <dbReference type="SAM" id="MobiDB-lite"/>
    </source>
</evidence>
<evidence type="ECO:0000313" key="2">
    <source>
        <dbReference type="EMBL" id="KNC77167.1"/>
    </source>
</evidence>
<dbReference type="Proteomes" id="UP000054560">
    <property type="component" value="Unassembled WGS sequence"/>
</dbReference>
<dbReference type="GeneID" id="25910869"/>
<feature type="region of interest" description="Disordered" evidence="1">
    <location>
        <begin position="25"/>
        <end position="144"/>
    </location>
</feature>
<feature type="compositionally biased region" description="Polar residues" evidence="1">
    <location>
        <begin position="94"/>
        <end position="113"/>
    </location>
</feature>